<evidence type="ECO:0000256" key="4">
    <source>
        <dbReference type="ARBA" id="ARBA00022989"/>
    </source>
</evidence>
<proteinExistence type="predicted"/>
<feature type="domain" description="Major facilitator superfamily (MFS) profile" evidence="9">
    <location>
        <begin position="37"/>
        <end position="476"/>
    </location>
</feature>
<feature type="transmembrane region" description="Helical" evidence="8">
    <location>
        <begin position="291"/>
        <end position="314"/>
    </location>
</feature>
<evidence type="ECO:0000313" key="10">
    <source>
        <dbReference type="EMBL" id="MBO8194331.1"/>
    </source>
</evidence>
<dbReference type="InterPro" id="IPR011701">
    <property type="entry name" value="MFS"/>
</dbReference>
<name>A0ABS3XGU0_9ACTN</name>
<evidence type="ECO:0000256" key="8">
    <source>
        <dbReference type="SAM" id="Phobius"/>
    </source>
</evidence>
<feature type="transmembrane region" description="Helical" evidence="8">
    <location>
        <begin position="354"/>
        <end position="373"/>
    </location>
</feature>
<feature type="transmembrane region" description="Helical" evidence="8">
    <location>
        <begin position="35"/>
        <end position="59"/>
    </location>
</feature>
<keyword evidence="11" id="KW-1185">Reference proteome</keyword>
<feature type="transmembrane region" description="Helical" evidence="8">
    <location>
        <begin position="190"/>
        <end position="209"/>
    </location>
</feature>
<feature type="transmembrane region" description="Helical" evidence="8">
    <location>
        <begin position="103"/>
        <end position="122"/>
    </location>
</feature>
<keyword evidence="6" id="KW-0046">Antibiotic resistance</keyword>
<dbReference type="SUPFAM" id="SSF103473">
    <property type="entry name" value="MFS general substrate transporter"/>
    <property type="match status" value="1"/>
</dbReference>
<dbReference type="PANTHER" id="PTHR42718:SF9">
    <property type="entry name" value="MAJOR FACILITATOR SUPERFAMILY MULTIDRUG TRANSPORTER MFSC"/>
    <property type="match status" value="1"/>
</dbReference>
<feature type="compositionally biased region" description="Basic and acidic residues" evidence="7">
    <location>
        <begin position="1"/>
        <end position="10"/>
    </location>
</feature>
<keyword evidence="5 8" id="KW-0472">Membrane</keyword>
<feature type="region of interest" description="Disordered" evidence="7">
    <location>
        <begin position="1"/>
        <end position="29"/>
    </location>
</feature>
<evidence type="ECO:0000259" key="9">
    <source>
        <dbReference type="PROSITE" id="PS50850"/>
    </source>
</evidence>
<keyword evidence="3 8" id="KW-0812">Transmembrane</keyword>
<feature type="transmembrane region" description="Helical" evidence="8">
    <location>
        <begin position="247"/>
        <end position="270"/>
    </location>
</feature>
<dbReference type="EMBL" id="JADKMA010000122">
    <property type="protein sequence ID" value="MBO8194331.1"/>
    <property type="molecule type" value="Genomic_DNA"/>
</dbReference>
<feature type="transmembrane region" description="Helical" evidence="8">
    <location>
        <begin position="128"/>
        <end position="149"/>
    </location>
</feature>
<feature type="transmembrane region" description="Helical" evidence="8">
    <location>
        <begin position="221"/>
        <end position="241"/>
    </location>
</feature>
<dbReference type="Pfam" id="PF07690">
    <property type="entry name" value="MFS_1"/>
    <property type="match status" value="1"/>
</dbReference>
<feature type="transmembrane region" description="Helical" evidence="8">
    <location>
        <begin position="71"/>
        <end position="91"/>
    </location>
</feature>
<comment type="subcellular location">
    <subcellularLocation>
        <location evidence="1">Cell membrane</location>
        <topology evidence="1">Multi-pass membrane protein</topology>
    </subcellularLocation>
</comment>
<keyword evidence="2" id="KW-0813">Transport</keyword>
<evidence type="ECO:0000256" key="1">
    <source>
        <dbReference type="ARBA" id="ARBA00004651"/>
    </source>
</evidence>
<protein>
    <submittedName>
        <fullName evidence="10">MFS transporter</fullName>
    </submittedName>
</protein>
<dbReference type="InterPro" id="IPR020846">
    <property type="entry name" value="MFS_dom"/>
</dbReference>
<evidence type="ECO:0000256" key="3">
    <source>
        <dbReference type="ARBA" id="ARBA00022692"/>
    </source>
</evidence>
<evidence type="ECO:0000256" key="7">
    <source>
        <dbReference type="SAM" id="MobiDB-lite"/>
    </source>
</evidence>
<feature type="transmembrane region" description="Helical" evidence="8">
    <location>
        <begin position="426"/>
        <end position="446"/>
    </location>
</feature>
<dbReference type="Proteomes" id="UP001519064">
    <property type="component" value="Unassembled WGS sequence"/>
</dbReference>
<keyword evidence="4 8" id="KW-1133">Transmembrane helix</keyword>
<sequence>MATTVRDRATRATRATEVSPPAPGRLNRAGGQGPGAALGAAVLGMVLIILDVSAVNIALPSMAEGLHGGMAGLQWVVDSYTLFFAALMLSAGALSDRIGARRAYGWGIVAFTAASLGCGLAPAMGPLIATRVLQGAAAAVMMPTSLALIRQAHTDQARRARAVAVWASAGAIAMAAGPVLGGLLTTTVGWRYVFFLNVPVGVLAVVLLARVAPSPRRTAAFDLPGQLTAVVALTALTFAVIEGGHTGYGSPLVLGATGLALAAGAAFAAVERRQQDPMVPLGLLRRSTVSVPLLVGFAINVAFYGAIFVLGLFFQQVRGQSALSAGLMFVPMALSTAVLNLVSPRLTARIGERTVLVVGQLVLGAGLLSLTAVDAGGSAALVTLLLIPVGVASALVVPALTSLLLDSVERERAGTAAAMLNTSRQTGGALGVALFGTFIAGRADAFVPGMRLSMAVAAGVLTATALAAWTLLRVPEGGKPACV</sequence>
<reference evidence="10 11" key="1">
    <citation type="submission" date="2020-11" db="EMBL/GenBank/DDBJ databases">
        <title>Streptomyces spirodelae sp. nov., isolated from duckweed.</title>
        <authorList>
            <person name="Saimee Y."/>
            <person name="Duangmal K."/>
        </authorList>
    </citation>
    <scope>NUCLEOTIDE SEQUENCE [LARGE SCALE GENOMIC DNA]</scope>
    <source>
        <strain evidence="10 11">S16-07</strain>
    </source>
</reference>
<accession>A0ABS3XGU0</accession>
<dbReference type="Gene3D" id="1.20.1250.20">
    <property type="entry name" value="MFS general substrate transporter like domains"/>
    <property type="match status" value="1"/>
</dbReference>
<gene>
    <name evidence="10" type="ORF">ITI46_22090</name>
</gene>
<organism evidence="10 11">
    <name type="scientific">Streptomyces oryzae</name>
    <dbReference type="NCBI Taxonomy" id="1434886"/>
    <lineage>
        <taxon>Bacteria</taxon>
        <taxon>Bacillati</taxon>
        <taxon>Actinomycetota</taxon>
        <taxon>Actinomycetes</taxon>
        <taxon>Kitasatosporales</taxon>
        <taxon>Streptomycetaceae</taxon>
        <taxon>Streptomyces</taxon>
    </lineage>
</organism>
<evidence type="ECO:0000313" key="11">
    <source>
        <dbReference type="Proteomes" id="UP001519064"/>
    </source>
</evidence>
<feature type="transmembrane region" description="Helical" evidence="8">
    <location>
        <begin position="452"/>
        <end position="472"/>
    </location>
</feature>
<feature type="transmembrane region" description="Helical" evidence="8">
    <location>
        <begin position="379"/>
        <end position="405"/>
    </location>
</feature>
<evidence type="ECO:0000256" key="6">
    <source>
        <dbReference type="ARBA" id="ARBA00023251"/>
    </source>
</evidence>
<dbReference type="Gene3D" id="1.20.1720.10">
    <property type="entry name" value="Multidrug resistance protein D"/>
    <property type="match status" value="1"/>
</dbReference>
<evidence type="ECO:0000256" key="2">
    <source>
        <dbReference type="ARBA" id="ARBA00022448"/>
    </source>
</evidence>
<feature type="transmembrane region" description="Helical" evidence="8">
    <location>
        <begin position="320"/>
        <end position="342"/>
    </location>
</feature>
<dbReference type="PANTHER" id="PTHR42718">
    <property type="entry name" value="MAJOR FACILITATOR SUPERFAMILY MULTIDRUG TRANSPORTER MFSC"/>
    <property type="match status" value="1"/>
</dbReference>
<comment type="caution">
    <text evidence="10">The sequence shown here is derived from an EMBL/GenBank/DDBJ whole genome shotgun (WGS) entry which is preliminary data.</text>
</comment>
<feature type="transmembrane region" description="Helical" evidence="8">
    <location>
        <begin position="161"/>
        <end position="184"/>
    </location>
</feature>
<dbReference type="CDD" id="cd17321">
    <property type="entry name" value="MFS_MMR_MDR_like"/>
    <property type="match status" value="1"/>
</dbReference>
<evidence type="ECO:0000256" key="5">
    <source>
        <dbReference type="ARBA" id="ARBA00023136"/>
    </source>
</evidence>
<dbReference type="PROSITE" id="PS50850">
    <property type="entry name" value="MFS"/>
    <property type="match status" value="1"/>
</dbReference>
<dbReference type="InterPro" id="IPR036259">
    <property type="entry name" value="MFS_trans_sf"/>
</dbReference>